<gene>
    <name evidence="1" type="ORF">AWC07_04955</name>
</gene>
<comment type="caution">
    <text evidence="1">The sequence shown here is derived from an EMBL/GenBank/DDBJ whole genome shotgun (WGS) entry which is preliminary data.</text>
</comment>
<dbReference type="STRING" id="1777.AWC07_04955"/>
<dbReference type="Proteomes" id="UP000193738">
    <property type="component" value="Unassembled WGS sequence"/>
</dbReference>
<evidence type="ECO:0000313" key="1">
    <source>
        <dbReference type="EMBL" id="ORV71100.1"/>
    </source>
</evidence>
<reference evidence="1 2" key="1">
    <citation type="submission" date="2016-01" db="EMBL/GenBank/DDBJ databases">
        <title>The new phylogeny of the genus Mycobacterium.</title>
        <authorList>
            <person name="Tarcisio F."/>
            <person name="Conor M."/>
            <person name="Antonella G."/>
            <person name="Elisabetta G."/>
            <person name="Giulia F.S."/>
            <person name="Sara T."/>
            <person name="Anna F."/>
            <person name="Clotilde B."/>
            <person name="Roberto B."/>
            <person name="Veronica D.S."/>
            <person name="Fabio R."/>
            <person name="Monica P."/>
            <person name="Olivier J."/>
            <person name="Enrico T."/>
            <person name="Nicola S."/>
        </authorList>
    </citation>
    <scope>NUCLEOTIDE SEQUENCE [LARGE SCALE GENOMIC DNA]</scope>
    <source>
        <strain evidence="1 2">DSM 43505</strain>
    </source>
</reference>
<dbReference type="AlphaFoldDB" id="A0A1X1VPU6"/>
<dbReference type="RefSeq" id="WP_036409187.1">
    <property type="nucleotide sequence ID" value="NZ_LQOX01000090.1"/>
</dbReference>
<sequence>MTTANAAEIRRLRGELVRRFEIHPPSTWSLGLLTVVVAAVDLQFGGPTGGGVNIAPGLRVVRSGER</sequence>
<protein>
    <submittedName>
        <fullName evidence="1">Uncharacterized protein</fullName>
    </submittedName>
</protein>
<dbReference type="EMBL" id="LQOX01000090">
    <property type="protein sequence ID" value="ORV71100.1"/>
    <property type="molecule type" value="Genomic_DNA"/>
</dbReference>
<name>A0A1X1VPU6_MYCGS</name>
<keyword evidence="2" id="KW-1185">Reference proteome</keyword>
<evidence type="ECO:0000313" key="2">
    <source>
        <dbReference type="Proteomes" id="UP000193738"/>
    </source>
</evidence>
<proteinExistence type="predicted"/>
<organism evidence="1 2">
    <name type="scientific">Mycobacterium gastri</name>
    <dbReference type="NCBI Taxonomy" id="1777"/>
    <lineage>
        <taxon>Bacteria</taxon>
        <taxon>Bacillati</taxon>
        <taxon>Actinomycetota</taxon>
        <taxon>Actinomycetes</taxon>
        <taxon>Mycobacteriales</taxon>
        <taxon>Mycobacteriaceae</taxon>
        <taxon>Mycobacterium</taxon>
    </lineage>
</organism>
<accession>A0A1X1VPU6</accession>